<dbReference type="RefSeq" id="WP_380012436.1">
    <property type="nucleotide sequence ID" value="NZ_JBHLYR010000051.1"/>
</dbReference>
<feature type="transmembrane region" description="Helical" evidence="2">
    <location>
        <begin position="584"/>
        <end position="609"/>
    </location>
</feature>
<reference evidence="3 4" key="1">
    <citation type="submission" date="2024-09" db="EMBL/GenBank/DDBJ databases">
        <authorList>
            <person name="Sun Q."/>
            <person name="Mori K."/>
        </authorList>
    </citation>
    <scope>NUCLEOTIDE SEQUENCE [LARGE SCALE GENOMIC DNA]</scope>
    <source>
        <strain evidence="3 4">JCM 13503</strain>
    </source>
</reference>
<feature type="compositionally biased region" description="Polar residues" evidence="1">
    <location>
        <begin position="1"/>
        <end position="14"/>
    </location>
</feature>
<keyword evidence="4" id="KW-1185">Reference proteome</keyword>
<comment type="caution">
    <text evidence="3">The sequence shown here is derived from an EMBL/GenBank/DDBJ whole genome shotgun (WGS) entry which is preliminary data.</text>
</comment>
<name>A0ABV6B153_9DEIO</name>
<feature type="transmembrane region" description="Helical" evidence="2">
    <location>
        <begin position="397"/>
        <end position="415"/>
    </location>
</feature>
<proteinExistence type="predicted"/>
<evidence type="ECO:0000256" key="2">
    <source>
        <dbReference type="SAM" id="Phobius"/>
    </source>
</evidence>
<feature type="transmembrane region" description="Helical" evidence="2">
    <location>
        <begin position="489"/>
        <end position="507"/>
    </location>
</feature>
<protein>
    <submittedName>
        <fullName evidence="3">DUF5693 family protein</fullName>
    </submittedName>
</protein>
<organism evidence="3 4">
    <name type="scientific">Deinococcus oregonensis</name>
    <dbReference type="NCBI Taxonomy" id="1805970"/>
    <lineage>
        <taxon>Bacteria</taxon>
        <taxon>Thermotogati</taxon>
        <taxon>Deinococcota</taxon>
        <taxon>Deinococci</taxon>
        <taxon>Deinococcales</taxon>
        <taxon>Deinococcaceae</taxon>
        <taxon>Deinococcus</taxon>
    </lineage>
</organism>
<feature type="transmembrane region" description="Helical" evidence="2">
    <location>
        <begin position="451"/>
        <end position="469"/>
    </location>
</feature>
<feature type="transmembrane region" description="Helical" evidence="2">
    <location>
        <begin position="545"/>
        <end position="564"/>
    </location>
</feature>
<dbReference type="InterPro" id="IPR043748">
    <property type="entry name" value="DUF5693"/>
</dbReference>
<sequence>MCPVTDPNSASRSLSAAPGGPPVPAPTRHRLAPVLLGLILLSLIPAFILAYQRVTFEQSEKTTSYVMDYPNLVSQAQRYGLDPQVLLNRYKALGLNGVAVYEDTIGSLQQRGEVYFQDGSDLAVQFPGQGALPQKSYLRSLKPGVAESLPARYTIPTRLVQIGGNQWVEWATDPRFLPAGPNTALINDLKAQGMTLVYRPYGDDAVREPGADWPDVPFISFPSTEVIGARSPELLEKINERMGKRIPALIEATPQRGLDELVARHGAARLFSISAAWQNLLSPEETASKFALAARERGHRLLYLRTFPTIGETEAFLKRTTELLGRAGVKLANPTITRYDPSLLLQLLSAVGPIAALLLLGLSYPLVRLGLLASALTALLAFGLNSLGPDGFKPLEGLALIAAVTFPSLGLVLRRRRVSDWFLATGLSLAGVLFVSALGANGNSMIGLEPFRGVGLTLLLPLVLVGASFLPRQDLRKTAQDIYNSPIKLGDIVVMGLGIAVFALVFLRRGNTSSVGVSDAEKEVRQNLQDSIIRPRFKELAGHPLALLGLSGVLPGYFSTLVLLGGVIGQASLLNTFSHFHTPLLISAARCFIGLGVGLVAGYVVIWAVQQAIRLWSSYGTRRAVQA</sequence>
<keyword evidence="2" id="KW-1133">Transmembrane helix</keyword>
<evidence type="ECO:0000256" key="1">
    <source>
        <dbReference type="SAM" id="MobiDB-lite"/>
    </source>
</evidence>
<dbReference type="Pfam" id="PF18949">
    <property type="entry name" value="DUF5693"/>
    <property type="match status" value="1"/>
</dbReference>
<keyword evidence="2" id="KW-0472">Membrane</keyword>
<dbReference type="Proteomes" id="UP001589733">
    <property type="component" value="Unassembled WGS sequence"/>
</dbReference>
<gene>
    <name evidence="3" type="ORF">ACFFLM_16115</name>
</gene>
<feature type="transmembrane region" description="Helical" evidence="2">
    <location>
        <begin position="31"/>
        <end position="51"/>
    </location>
</feature>
<feature type="transmembrane region" description="Helical" evidence="2">
    <location>
        <begin position="421"/>
        <end position="439"/>
    </location>
</feature>
<accession>A0ABV6B153</accession>
<keyword evidence="2" id="KW-0812">Transmembrane</keyword>
<dbReference type="EMBL" id="JBHLYR010000051">
    <property type="protein sequence ID" value="MFB9993492.1"/>
    <property type="molecule type" value="Genomic_DNA"/>
</dbReference>
<evidence type="ECO:0000313" key="4">
    <source>
        <dbReference type="Proteomes" id="UP001589733"/>
    </source>
</evidence>
<feature type="transmembrane region" description="Helical" evidence="2">
    <location>
        <begin position="366"/>
        <end position="385"/>
    </location>
</feature>
<feature type="transmembrane region" description="Helical" evidence="2">
    <location>
        <begin position="343"/>
        <end position="360"/>
    </location>
</feature>
<evidence type="ECO:0000313" key="3">
    <source>
        <dbReference type="EMBL" id="MFB9993492.1"/>
    </source>
</evidence>
<feature type="region of interest" description="Disordered" evidence="1">
    <location>
        <begin position="1"/>
        <end position="24"/>
    </location>
</feature>